<evidence type="ECO:0000313" key="3">
    <source>
        <dbReference type="Proteomes" id="UP000678489"/>
    </source>
</evidence>
<organism evidence="2 3">
    <name type="scientific">Hafnia phage Pocis76</name>
    <dbReference type="NCBI Taxonomy" id="2831174"/>
    <lineage>
        <taxon>Viruses</taxon>
        <taxon>Duplodnaviria</taxon>
        <taxon>Heunggongvirae</taxon>
        <taxon>Uroviricota</taxon>
        <taxon>Caudoviricetes</taxon>
        <taxon>Drexlerviridae</taxon>
        <taxon>Tempevirinae</taxon>
        <taxon>Pocisvirus</taxon>
        <taxon>Pocisvirus pocis76</taxon>
    </lineage>
</organism>
<accession>A0A8E7KYU0</accession>
<dbReference type="EMBL" id="MW689258">
    <property type="protein sequence ID" value="QVW27705.1"/>
    <property type="molecule type" value="Genomic_DNA"/>
</dbReference>
<dbReference type="Proteomes" id="UP000678489">
    <property type="component" value="Segment"/>
</dbReference>
<sequence length="92" mass="10751">MNFIKSLFATKKSATVNSNYAALVNSDMAEKLWMAERAIKELREQLEKEKRAHHRTRNVYRNVINVVRGKMIDIDILISREAKKYDNNRKGA</sequence>
<keyword evidence="1" id="KW-0175">Coiled coil</keyword>
<protein>
    <submittedName>
        <fullName evidence="2">Uncharacterized protein</fullName>
    </submittedName>
</protein>
<proteinExistence type="predicted"/>
<name>A0A8E7KYU0_9CAUD</name>
<reference evidence="2" key="1">
    <citation type="submission" date="2021-03" db="EMBL/GenBank/DDBJ databases">
        <title>Complete genome sequence of Hafnia phage Pocis76.</title>
        <authorList>
            <person name="Dislers A."/>
            <person name="Zrelovs N."/>
            <person name="Kazaks A."/>
        </authorList>
    </citation>
    <scope>NUCLEOTIDE SEQUENCE</scope>
</reference>
<evidence type="ECO:0000313" key="2">
    <source>
        <dbReference type="EMBL" id="QVW27705.1"/>
    </source>
</evidence>
<evidence type="ECO:0000256" key="1">
    <source>
        <dbReference type="SAM" id="Coils"/>
    </source>
</evidence>
<feature type="coiled-coil region" evidence="1">
    <location>
        <begin position="25"/>
        <end position="59"/>
    </location>
</feature>
<keyword evidence="3" id="KW-1185">Reference proteome</keyword>